<dbReference type="HOGENOM" id="CLU_1572917_0_0_1"/>
<dbReference type="Gramene" id="LPERR09G10060.1">
    <property type="protein sequence ID" value="LPERR09G10060.1"/>
    <property type="gene ID" value="LPERR09G10060"/>
</dbReference>
<reference evidence="3 4" key="1">
    <citation type="submission" date="2012-08" db="EMBL/GenBank/DDBJ databases">
        <title>Oryza genome evolution.</title>
        <authorList>
            <person name="Wing R.A."/>
        </authorList>
    </citation>
    <scope>NUCLEOTIDE SEQUENCE</scope>
</reference>
<dbReference type="AlphaFoldDB" id="A0A0D9XES9"/>
<sequence>MRCAVVLLVLLLSLSALSASTAEANEERLLRDNAIPLTGRKWLRGRKAMAAAGPGHGDVVVKEGKNTGANTAHAHGSERTVEVTVVGLSGEGAANQEADSSAKSVNHEEKQSKGRAAAATHVMFQDPTKHDNTISVVSKMMSLDYKTLEARHHRPINNDAPLDHELVEKP</sequence>
<dbReference type="PANTHER" id="PTHR36313:SF7">
    <property type="entry name" value="OS09G0474600 PROTEIN"/>
    <property type="match status" value="1"/>
</dbReference>
<evidence type="ECO:0008006" key="5">
    <source>
        <dbReference type="Google" id="ProtNLM"/>
    </source>
</evidence>
<proteinExistence type="predicted"/>
<dbReference type="EnsemblPlants" id="LPERR09G10060.1">
    <property type="protein sequence ID" value="LPERR09G10060.1"/>
    <property type="gene ID" value="LPERR09G10060"/>
</dbReference>
<evidence type="ECO:0000256" key="1">
    <source>
        <dbReference type="SAM" id="MobiDB-lite"/>
    </source>
</evidence>
<feature type="region of interest" description="Disordered" evidence="1">
    <location>
        <begin position="94"/>
        <end position="115"/>
    </location>
</feature>
<dbReference type="GO" id="GO:0010082">
    <property type="term" value="P:regulation of root meristem growth"/>
    <property type="evidence" value="ECO:0007669"/>
    <property type="project" value="InterPro"/>
</dbReference>
<evidence type="ECO:0000313" key="3">
    <source>
        <dbReference type="EnsemblPlants" id="LPERR09G10060.1"/>
    </source>
</evidence>
<reference evidence="3" key="3">
    <citation type="submission" date="2015-04" db="UniProtKB">
        <authorList>
            <consortium name="EnsemblPlants"/>
        </authorList>
    </citation>
    <scope>IDENTIFICATION</scope>
</reference>
<feature type="chain" id="PRO_5002349924" description="BURP domain-containing protein" evidence="2">
    <location>
        <begin position="20"/>
        <end position="170"/>
    </location>
</feature>
<name>A0A0D9XES9_9ORYZ</name>
<dbReference type="InterPro" id="IPR038804">
    <property type="entry name" value="RGF3"/>
</dbReference>
<keyword evidence="4" id="KW-1185">Reference proteome</keyword>
<evidence type="ECO:0000256" key="2">
    <source>
        <dbReference type="SAM" id="SignalP"/>
    </source>
</evidence>
<dbReference type="eggNOG" id="ENOG502R3JH">
    <property type="taxonomic scope" value="Eukaryota"/>
</dbReference>
<keyword evidence="2" id="KW-0732">Signal</keyword>
<evidence type="ECO:0000313" key="4">
    <source>
        <dbReference type="Proteomes" id="UP000032180"/>
    </source>
</evidence>
<feature type="signal peptide" evidence="2">
    <location>
        <begin position="1"/>
        <end position="19"/>
    </location>
</feature>
<protein>
    <recommendedName>
        <fullName evidence="5">BURP domain-containing protein</fullName>
    </recommendedName>
</protein>
<dbReference type="PANTHER" id="PTHR36313">
    <property type="entry name" value="ROOT MERISTEM GROWTH FACTOR 2"/>
    <property type="match status" value="1"/>
</dbReference>
<organism evidence="3 4">
    <name type="scientific">Leersia perrieri</name>
    <dbReference type="NCBI Taxonomy" id="77586"/>
    <lineage>
        <taxon>Eukaryota</taxon>
        <taxon>Viridiplantae</taxon>
        <taxon>Streptophyta</taxon>
        <taxon>Embryophyta</taxon>
        <taxon>Tracheophyta</taxon>
        <taxon>Spermatophyta</taxon>
        <taxon>Magnoliopsida</taxon>
        <taxon>Liliopsida</taxon>
        <taxon>Poales</taxon>
        <taxon>Poaceae</taxon>
        <taxon>BOP clade</taxon>
        <taxon>Oryzoideae</taxon>
        <taxon>Oryzeae</taxon>
        <taxon>Oryzinae</taxon>
        <taxon>Leersia</taxon>
    </lineage>
</organism>
<accession>A0A0D9XES9</accession>
<dbReference type="Proteomes" id="UP000032180">
    <property type="component" value="Chromosome 9"/>
</dbReference>
<dbReference type="GO" id="GO:0008083">
    <property type="term" value="F:growth factor activity"/>
    <property type="evidence" value="ECO:0007669"/>
    <property type="project" value="InterPro"/>
</dbReference>
<reference evidence="4" key="2">
    <citation type="submission" date="2013-12" db="EMBL/GenBank/DDBJ databases">
        <authorList>
            <person name="Yu Y."/>
            <person name="Lee S."/>
            <person name="de Baynast K."/>
            <person name="Wissotski M."/>
            <person name="Liu L."/>
            <person name="Talag J."/>
            <person name="Goicoechea J."/>
            <person name="Angelova A."/>
            <person name="Jetty R."/>
            <person name="Kudrna D."/>
            <person name="Golser W."/>
            <person name="Rivera L."/>
            <person name="Zhang J."/>
            <person name="Wing R."/>
        </authorList>
    </citation>
    <scope>NUCLEOTIDE SEQUENCE</scope>
</reference>